<keyword evidence="6" id="KW-1185">Reference proteome</keyword>
<sequence length="236" mass="27002">MNEMILHNDDVLKMLDSFLREPTPFWNDFYSDRNKAIPFFENIPDENLVSYFEQNQSFARKILELGCGPGRNALFLAEQGCEVDAVDCSQSSLEWAKERSEERGVKINYIHSDLFDLQVEEGAFDFVYDSGCFHHIAPHRRLNYVSLVEKALKPGGYFALTCFVEGGKFGGANISDWEVYRSGSLHGGLGYSEEKLTKIFNNLIPVEIRRMRDMGKEEGLFGLSDLWVGLFQKNIE</sequence>
<dbReference type="PANTHER" id="PTHR43464:SF19">
    <property type="entry name" value="UBIQUINONE BIOSYNTHESIS O-METHYLTRANSFERASE, MITOCHONDRIAL"/>
    <property type="match status" value="1"/>
</dbReference>
<dbReference type="Pfam" id="PF13649">
    <property type="entry name" value="Methyltransf_25"/>
    <property type="match status" value="1"/>
</dbReference>
<protein>
    <submittedName>
        <fullName evidence="5">Class I SAM-dependent methyltransferase</fullName>
        <ecNumber evidence="5">2.1.-.-</ecNumber>
    </submittedName>
</protein>
<organism evidence="5 6">
    <name type="scientific">Bacillus spongiae</name>
    <dbReference type="NCBI Taxonomy" id="2683610"/>
    <lineage>
        <taxon>Bacteria</taxon>
        <taxon>Bacillati</taxon>
        <taxon>Bacillota</taxon>
        <taxon>Bacilli</taxon>
        <taxon>Bacillales</taxon>
        <taxon>Bacillaceae</taxon>
        <taxon>Bacillus</taxon>
    </lineage>
</organism>
<dbReference type="Gene3D" id="3.40.50.150">
    <property type="entry name" value="Vaccinia Virus protein VP39"/>
    <property type="match status" value="1"/>
</dbReference>
<keyword evidence="3" id="KW-0949">S-adenosyl-L-methionine</keyword>
<evidence type="ECO:0000256" key="1">
    <source>
        <dbReference type="ARBA" id="ARBA00022603"/>
    </source>
</evidence>
<dbReference type="PANTHER" id="PTHR43464">
    <property type="entry name" value="METHYLTRANSFERASE"/>
    <property type="match status" value="1"/>
</dbReference>
<gene>
    <name evidence="5" type="ORF">WAK64_06015</name>
</gene>
<evidence type="ECO:0000313" key="5">
    <source>
        <dbReference type="EMBL" id="MEI5906611.1"/>
    </source>
</evidence>
<keyword evidence="2 5" id="KW-0808">Transferase</keyword>
<name>A0ABU8HBL7_9BACI</name>
<evidence type="ECO:0000256" key="2">
    <source>
        <dbReference type="ARBA" id="ARBA00022679"/>
    </source>
</evidence>
<comment type="caution">
    <text evidence="5">The sequence shown here is derived from an EMBL/GenBank/DDBJ whole genome shotgun (WGS) entry which is preliminary data.</text>
</comment>
<feature type="domain" description="Methyltransferase" evidence="4">
    <location>
        <begin position="62"/>
        <end position="156"/>
    </location>
</feature>
<dbReference type="Proteomes" id="UP001312865">
    <property type="component" value="Unassembled WGS sequence"/>
</dbReference>
<dbReference type="InterPro" id="IPR041698">
    <property type="entry name" value="Methyltransf_25"/>
</dbReference>
<dbReference type="EMBL" id="JBBAXC010000004">
    <property type="protein sequence ID" value="MEI5906611.1"/>
    <property type="molecule type" value="Genomic_DNA"/>
</dbReference>
<dbReference type="CDD" id="cd02440">
    <property type="entry name" value="AdoMet_MTases"/>
    <property type="match status" value="1"/>
</dbReference>
<dbReference type="GO" id="GO:0008168">
    <property type="term" value="F:methyltransferase activity"/>
    <property type="evidence" value="ECO:0007669"/>
    <property type="project" value="UniProtKB-KW"/>
</dbReference>
<reference evidence="5 6" key="1">
    <citation type="journal article" date="2018" name="J. Microbiol.">
        <title>Bacillus spongiae sp. nov., isolated from sponge of Jeju Island.</title>
        <authorList>
            <person name="Lee G.E."/>
            <person name="Im W.T."/>
            <person name="Park J.S."/>
        </authorList>
    </citation>
    <scope>NUCLEOTIDE SEQUENCE [LARGE SCALE GENOMIC DNA]</scope>
    <source>
        <strain evidence="5 6">135PIL107-10</strain>
    </source>
</reference>
<proteinExistence type="predicted"/>
<dbReference type="EC" id="2.1.-.-" evidence="5"/>
<dbReference type="RefSeq" id="WP_336586049.1">
    <property type="nucleotide sequence ID" value="NZ_JBBAXC010000004.1"/>
</dbReference>
<dbReference type="SUPFAM" id="SSF53335">
    <property type="entry name" value="S-adenosyl-L-methionine-dependent methyltransferases"/>
    <property type="match status" value="1"/>
</dbReference>
<dbReference type="InterPro" id="IPR029063">
    <property type="entry name" value="SAM-dependent_MTases_sf"/>
</dbReference>
<evidence type="ECO:0000256" key="3">
    <source>
        <dbReference type="ARBA" id="ARBA00022691"/>
    </source>
</evidence>
<evidence type="ECO:0000259" key="4">
    <source>
        <dbReference type="Pfam" id="PF13649"/>
    </source>
</evidence>
<evidence type="ECO:0000313" key="6">
    <source>
        <dbReference type="Proteomes" id="UP001312865"/>
    </source>
</evidence>
<accession>A0ABU8HBL7</accession>
<dbReference type="GO" id="GO:0032259">
    <property type="term" value="P:methylation"/>
    <property type="evidence" value="ECO:0007669"/>
    <property type="project" value="UniProtKB-KW"/>
</dbReference>
<keyword evidence="1 5" id="KW-0489">Methyltransferase</keyword>